<dbReference type="PANTHER" id="PTHR14401:SF6">
    <property type="entry name" value="CENTROMERE PROTEIN K"/>
    <property type="match status" value="1"/>
</dbReference>
<evidence type="ECO:0000256" key="5">
    <source>
        <dbReference type="ARBA" id="ARBA00023054"/>
    </source>
</evidence>
<gene>
    <name evidence="9" type="ORF">HHUSO_G8187</name>
</gene>
<dbReference type="EMBL" id="JAHFZB010000006">
    <property type="protein sequence ID" value="KAK6489164.1"/>
    <property type="molecule type" value="Genomic_DNA"/>
</dbReference>
<proteinExistence type="inferred from homology"/>
<evidence type="ECO:0000256" key="6">
    <source>
        <dbReference type="ARBA" id="ARBA00023242"/>
    </source>
</evidence>
<keyword evidence="7" id="KW-0137">Centromere</keyword>
<reference evidence="9 10" key="1">
    <citation type="submission" date="2021-05" db="EMBL/GenBank/DDBJ databases">
        <authorList>
            <person name="Zahm M."/>
            <person name="Klopp C."/>
            <person name="Cabau C."/>
            <person name="Kuhl H."/>
            <person name="Suciu R."/>
            <person name="Ciorpac M."/>
            <person name="Holostenco D."/>
            <person name="Gessner J."/>
            <person name="Wuertz S."/>
            <person name="Hohne C."/>
            <person name="Stock M."/>
            <person name="Gislard M."/>
            <person name="Lluch J."/>
            <person name="Milhes M."/>
            <person name="Lampietro C."/>
            <person name="Lopez Roques C."/>
            <person name="Donnadieu C."/>
            <person name="Du K."/>
            <person name="Schartl M."/>
            <person name="Guiguen Y."/>
        </authorList>
    </citation>
    <scope>NUCLEOTIDE SEQUENCE [LARGE SCALE GENOMIC DNA]</scope>
    <source>
        <strain evidence="9">Hh-F2</strain>
        <tissue evidence="9">Blood</tissue>
    </source>
</reference>
<evidence type="ECO:0000313" key="10">
    <source>
        <dbReference type="Proteomes" id="UP001369086"/>
    </source>
</evidence>
<evidence type="ECO:0000313" key="9">
    <source>
        <dbReference type="EMBL" id="KAK6489164.1"/>
    </source>
</evidence>
<name>A0ABR0ZWU7_HUSHU</name>
<comment type="similarity">
    <text evidence="3">Belongs to the CENP-K/MCM22 family.</text>
</comment>
<dbReference type="Proteomes" id="UP001369086">
    <property type="component" value="Unassembled WGS sequence"/>
</dbReference>
<organism evidence="9 10">
    <name type="scientific">Huso huso</name>
    <name type="common">Beluga</name>
    <name type="synonym">Acipenser huso</name>
    <dbReference type="NCBI Taxonomy" id="61971"/>
    <lineage>
        <taxon>Eukaryota</taxon>
        <taxon>Metazoa</taxon>
        <taxon>Chordata</taxon>
        <taxon>Craniata</taxon>
        <taxon>Vertebrata</taxon>
        <taxon>Euteleostomi</taxon>
        <taxon>Actinopterygii</taxon>
        <taxon>Chondrostei</taxon>
        <taxon>Acipenseriformes</taxon>
        <taxon>Acipenseridae</taxon>
        <taxon>Huso</taxon>
    </lineage>
</organism>
<evidence type="ECO:0000256" key="4">
    <source>
        <dbReference type="ARBA" id="ARBA00022454"/>
    </source>
</evidence>
<dbReference type="InterPro" id="IPR020993">
    <property type="entry name" value="Centromere_CenpK"/>
</dbReference>
<feature type="coiled-coil region" evidence="8">
    <location>
        <begin position="46"/>
        <end position="179"/>
    </location>
</feature>
<keyword evidence="6" id="KW-0539">Nucleus</keyword>
<comment type="subcellular location">
    <subcellularLocation>
        <location evidence="2">Chromosome</location>
        <location evidence="2">Centromere</location>
    </subcellularLocation>
    <subcellularLocation>
        <location evidence="1">Nucleus</location>
    </subcellularLocation>
</comment>
<protein>
    <submittedName>
        <fullName evidence="9">Centromere protein K-like</fullName>
    </submittedName>
</protein>
<keyword evidence="10" id="KW-1185">Reference proteome</keyword>
<evidence type="ECO:0000256" key="2">
    <source>
        <dbReference type="ARBA" id="ARBA00004584"/>
    </source>
</evidence>
<evidence type="ECO:0000256" key="7">
    <source>
        <dbReference type="ARBA" id="ARBA00023328"/>
    </source>
</evidence>
<keyword evidence="4" id="KW-0158">Chromosome</keyword>
<keyword evidence="5 8" id="KW-0175">Coiled coil</keyword>
<dbReference type="Pfam" id="PF11802">
    <property type="entry name" value="CENP-K"/>
    <property type="match status" value="1"/>
</dbReference>
<evidence type="ECO:0000256" key="1">
    <source>
        <dbReference type="ARBA" id="ARBA00004123"/>
    </source>
</evidence>
<evidence type="ECO:0000256" key="3">
    <source>
        <dbReference type="ARBA" id="ARBA00005795"/>
    </source>
</evidence>
<accession>A0ABR0ZWU7</accession>
<dbReference type="PANTHER" id="PTHR14401">
    <property type="entry name" value="CENTROMERE PROTEIN K"/>
    <property type="match status" value="1"/>
</dbReference>
<evidence type="ECO:0000256" key="8">
    <source>
        <dbReference type="SAM" id="Coils"/>
    </source>
</evidence>
<comment type="caution">
    <text evidence="9">The sequence shown here is derived from an EMBL/GenBank/DDBJ whole genome shotgun (WGS) entry which is preliminary data.</text>
</comment>
<sequence length="295" mass="34259">MISYTNKMDADELLQQTKALAKHMSVYQPSLAPDITSNAVVSESAIEELLSECEEKWKELEELQNKLTLIETLEDTGSEFSQLMTRVKALTSELNQWQKREPELLSKNHDVLVAVGKEELQRVNKELEMVLSCCQAKNDKLNQDLKSEQKWLEEQEELLKAVTDKAAELQNEVMEFSESRAMRELKVKINQVKTYQEKLLEDLGEFIEEHFPLPHQQGNASKKKKNVPQEPTADLISLQEILELLMNKILQTPHEPYATIDNTFWPPYVEMLLRYGVVLRHPEDPNRIRMEAFHQ</sequence>